<dbReference type="PROSITE" id="PS00842">
    <property type="entry name" value="XPG_2"/>
    <property type="match status" value="1"/>
</dbReference>
<comment type="similarity">
    <text evidence="3">Belongs to the XPG/RAD2 endonuclease family. XPG subfamily.</text>
</comment>
<dbReference type="InterPro" id="IPR019974">
    <property type="entry name" value="XPG_CS"/>
</dbReference>
<evidence type="ECO:0000256" key="2">
    <source>
        <dbReference type="ARBA" id="ARBA00004123"/>
    </source>
</evidence>
<feature type="region of interest" description="Disordered" evidence="14">
    <location>
        <begin position="397"/>
        <end position="440"/>
    </location>
</feature>
<comment type="similarity">
    <text evidence="12">Belongs to the XPG/RAD2 endonuclease family. GEN subfamily.</text>
</comment>
<feature type="compositionally biased region" description="Low complexity" evidence="14">
    <location>
        <begin position="718"/>
        <end position="731"/>
    </location>
</feature>
<evidence type="ECO:0000256" key="12">
    <source>
        <dbReference type="ARBA" id="ARBA00038112"/>
    </source>
</evidence>
<dbReference type="Gene3D" id="3.40.50.1010">
    <property type="entry name" value="5'-nuclease"/>
    <property type="match status" value="2"/>
</dbReference>
<feature type="compositionally biased region" description="Low complexity" evidence="14">
    <location>
        <begin position="1177"/>
        <end position="1193"/>
    </location>
</feature>
<name>A0A4Y9Z1C8_9AGAM</name>
<dbReference type="Proteomes" id="UP000298327">
    <property type="component" value="Unassembled WGS sequence"/>
</dbReference>
<dbReference type="EMBL" id="SEOQ01000197">
    <property type="protein sequence ID" value="TFY67189.1"/>
    <property type="molecule type" value="Genomic_DNA"/>
</dbReference>
<dbReference type="InterPro" id="IPR008918">
    <property type="entry name" value="HhH2"/>
</dbReference>
<dbReference type="Pfam" id="PF00867">
    <property type="entry name" value="XPG_I"/>
    <property type="match status" value="1"/>
</dbReference>
<keyword evidence="7" id="KW-0227">DNA damage</keyword>
<dbReference type="SUPFAM" id="SSF47807">
    <property type="entry name" value="5' to 3' exonuclease, C-terminal subdomain"/>
    <property type="match status" value="1"/>
</dbReference>
<dbReference type="PROSITE" id="PS50330">
    <property type="entry name" value="UIM"/>
    <property type="match status" value="1"/>
</dbReference>
<dbReference type="OrthoDB" id="31113at2759"/>
<evidence type="ECO:0000256" key="4">
    <source>
        <dbReference type="ARBA" id="ARBA00022722"/>
    </source>
</evidence>
<dbReference type="AlphaFoldDB" id="A0A4Y9Z1C8"/>
<keyword evidence="6" id="KW-0255">Endonuclease</keyword>
<evidence type="ECO:0000256" key="14">
    <source>
        <dbReference type="SAM" id="MobiDB-lite"/>
    </source>
</evidence>
<comment type="caution">
    <text evidence="17">The sequence shown here is derived from an EMBL/GenBank/DDBJ whole genome shotgun (WGS) entry which is preliminary data.</text>
</comment>
<proteinExistence type="inferred from homology"/>
<dbReference type="FunFam" id="1.10.150.20:FF:000030">
    <property type="entry name" value="Flap endonuclease GEN-like 1"/>
    <property type="match status" value="1"/>
</dbReference>
<keyword evidence="11" id="KW-0539">Nucleus</keyword>
<evidence type="ECO:0000256" key="8">
    <source>
        <dbReference type="ARBA" id="ARBA00022801"/>
    </source>
</evidence>
<protein>
    <recommendedName>
        <fullName evidence="19">PIN domain-like protein</fullName>
    </recommendedName>
</protein>
<feature type="region of interest" description="Disordered" evidence="14">
    <location>
        <begin position="649"/>
        <end position="776"/>
    </location>
</feature>
<dbReference type="InterPro" id="IPR006084">
    <property type="entry name" value="XPG/Rad2"/>
</dbReference>
<keyword evidence="9" id="KW-0460">Magnesium</keyword>
<feature type="region of interest" description="Disordered" evidence="14">
    <location>
        <begin position="1086"/>
        <end position="1249"/>
    </location>
</feature>
<evidence type="ECO:0000256" key="13">
    <source>
        <dbReference type="SAM" id="Coils"/>
    </source>
</evidence>
<keyword evidence="10" id="KW-0234">DNA repair</keyword>
<feature type="region of interest" description="Disordered" evidence="14">
    <location>
        <begin position="118"/>
        <end position="192"/>
    </location>
</feature>
<dbReference type="PANTHER" id="PTHR16171:SF7">
    <property type="entry name" value="DNA REPAIR PROTEIN RAD2"/>
    <property type="match status" value="1"/>
</dbReference>
<dbReference type="GO" id="GO:0048256">
    <property type="term" value="F:flap endonuclease activity"/>
    <property type="evidence" value="ECO:0007669"/>
    <property type="project" value="UniProtKB-ARBA"/>
</dbReference>
<feature type="compositionally biased region" description="Low complexity" evidence="14">
    <location>
        <begin position="1212"/>
        <end position="1238"/>
    </location>
</feature>
<keyword evidence="4" id="KW-0540">Nuclease</keyword>
<dbReference type="SMART" id="SM00279">
    <property type="entry name" value="HhH2"/>
    <property type="match status" value="1"/>
</dbReference>
<evidence type="ECO:0000256" key="9">
    <source>
        <dbReference type="ARBA" id="ARBA00022842"/>
    </source>
</evidence>
<evidence type="ECO:0000256" key="3">
    <source>
        <dbReference type="ARBA" id="ARBA00005283"/>
    </source>
</evidence>
<dbReference type="InterPro" id="IPR006085">
    <property type="entry name" value="XPG_DNA_repair_N"/>
</dbReference>
<sequence length="1249" mass="137059">MGVKSLWELLKPVGRPVPLETMEGKTMAIDSSIWIYQFQATMRDKEGRALVNAHVLGFLRRICKLLFYGIKPVFVFDGGAPVLKRNTISDRKKKKSGAAANHVKVAERLLAAQLRREALSHAQAQQSAKGKGKAPAGPVTIDENTVYLEDLDPNAPKTPARKAGKDSATGPSPGSSSKKNRWHDHDPYRLPEVNLEERVAEATSTRVPDPRLATEEELRNFIEEMRPEDFDVTSPAFRELPTEVQYEIIGDLRLKSRQTSYKRLQNMLKKSQTPLDFSKEQIKNLRQRNTLTQQLLITNDTIGQAHVSIPVRIASERNREYVLIKNEGAEGGWVLGIRDEGTQAKPIQIDHEEESKVAIDDEDDDMEMEEVAIPKPADVDSDLREFRRGMALAGIAKRHTPKRLGPRKMSHPKKKQKTQPLFELEEDELPRAPQPVDDEEDDPALAIAMQASLEDEEDAALRRALEASRMNIAGRPSTASTSSSASVELVEERVAEFSDGDDLYVPAGRLETALAIANAGPTPKGLSMSRHPTQYSPQSPMFGRLIGGLLSQSTRVASTAIQVSESDEDMEEVPVTPLAKAPPPLPARSTTPTMTPNVEHRRPEVMTISDSEDDMEEVTVPGELPILTKPPQVISEPLTGAELYQVPQLAKSRTQTQTVAPAPERGFSPDLELETYVTEPVQGTPVAMENSPTSSGSRSRRIAPSVQPRPSAARPAHADALSDSDGDALSGWSRSPSPEAGPSTRTDGQQMEPKPRAAEEEWDAAQEMDTHAEEGEFARFMSQVKGKDLDAMRREIDDEIKALNQQKKAAMRDSEDITQHMISQIMVMLRLFGIPYITAPMEAEAQCAALVKLGLVEGIITDDSDVFLFGGLRVFKNMFNQSKTVECFLLSDLSRELGLQQDKLIQLAYLLGSDYVEGLPGVGPVVAMELLKEFPGHDGLHKFQDWWQKVQSGRDRPEDNKSKFRQRFKKKFKDLYLPADWPNPAVRDAYYHPTVDESEEPFKWGLPDLDGLRNLFLEELGWSTSKVEELLLPIIQKMNKRNQAQALNKQGNLNEYFDVAAGGSTTYAPRKRQAYASKRLQQVVSDFRKQQRKGTFASPQPDDGSSGSEDEYQESSTSSKAKGKGKKAATTTAKKAGTARGRGRGAGQARESANGGDASETESADSSDDEFVGRDAGVGQSTSGTTSRGASAAPQTQPKPMLRPRPRPAYKGAQGSSGPAVGVAGAGGIAEENGDAGNLRNGDENTGSG</sequence>
<keyword evidence="5" id="KW-0479">Metal-binding</keyword>
<dbReference type="InterPro" id="IPR001044">
    <property type="entry name" value="XPG/Rad2_eukaryotes"/>
</dbReference>
<dbReference type="InterPro" id="IPR003903">
    <property type="entry name" value="UIM_dom"/>
</dbReference>
<feature type="compositionally biased region" description="Basic and acidic residues" evidence="14">
    <location>
        <begin position="183"/>
        <end position="192"/>
    </location>
</feature>
<evidence type="ECO:0000259" key="15">
    <source>
        <dbReference type="SMART" id="SM00484"/>
    </source>
</evidence>
<feature type="domain" description="XPG-I" evidence="15">
    <location>
        <begin position="830"/>
        <end position="899"/>
    </location>
</feature>
<dbReference type="InterPro" id="IPR006086">
    <property type="entry name" value="XPG-I_dom"/>
</dbReference>
<accession>A0A4Y9Z1C8</accession>
<keyword evidence="13" id="KW-0175">Coiled coil</keyword>
<dbReference type="PANTHER" id="PTHR16171">
    <property type="entry name" value="DNA REPAIR PROTEIN COMPLEMENTING XP-G CELLS-RELATED"/>
    <property type="match status" value="1"/>
</dbReference>
<evidence type="ECO:0000256" key="11">
    <source>
        <dbReference type="ARBA" id="ARBA00023242"/>
    </source>
</evidence>
<feature type="domain" description="XPG N-terminal" evidence="16">
    <location>
        <begin position="1"/>
        <end position="98"/>
    </location>
</feature>
<gene>
    <name evidence="17" type="ORF">EVG20_g4030</name>
</gene>
<dbReference type="SMART" id="SM00484">
    <property type="entry name" value="XPGI"/>
    <property type="match status" value="1"/>
</dbReference>
<dbReference type="GO" id="GO:0003697">
    <property type="term" value="F:single-stranded DNA binding"/>
    <property type="evidence" value="ECO:0007669"/>
    <property type="project" value="InterPro"/>
</dbReference>
<feature type="compositionally biased region" description="Acidic residues" evidence="14">
    <location>
        <begin position="1159"/>
        <end position="1170"/>
    </location>
</feature>
<dbReference type="CDD" id="cd09868">
    <property type="entry name" value="PIN_XPG_RAD2"/>
    <property type="match status" value="2"/>
</dbReference>
<feature type="region of interest" description="Disordered" evidence="14">
    <location>
        <begin position="563"/>
        <end position="597"/>
    </location>
</feature>
<comment type="subcellular location">
    <subcellularLocation>
        <location evidence="2">Nucleus</location>
    </subcellularLocation>
</comment>
<evidence type="ECO:0000313" key="18">
    <source>
        <dbReference type="Proteomes" id="UP000298327"/>
    </source>
</evidence>
<evidence type="ECO:0000259" key="16">
    <source>
        <dbReference type="SMART" id="SM00485"/>
    </source>
</evidence>
<feature type="coiled-coil region" evidence="13">
    <location>
        <begin position="789"/>
        <end position="820"/>
    </location>
</feature>
<evidence type="ECO:0008006" key="19">
    <source>
        <dbReference type="Google" id="ProtNLM"/>
    </source>
</evidence>
<dbReference type="SUPFAM" id="SSF88723">
    <property type="entry name" value="PIN domain-like"/>
    <property type="match status" value="1"/>
</dbReference>
<dbReference type="Gene3D" id="1.10.150.20">
    <property type="entry name" value="5' to 3' exonuclease, C-terminal subdomain"/>
    <property type="match status" value="1"/>
</dbReference>
<dbReference type="CDD" id="cd09904">
    <property type="entry name" value="H3TH_XPG"/>
    <property type="match status" value="1"/>
</dbReference>
<feature type="compositionally biased region" description="Low complexity" evidence="14">
    <location>
        <begin position="1128"/>
        <end position="1139"/>
    </location>
</feature>
<reference evidence="17 18" key="1">
    <citation type="submission" date="2019-02" db="EMBL/GenBank/DDBJ databases">
        <title>Genome sequencing of the rare red list fungi Dentipellis fragilis.</title>
        <authorList>
            <person name="Buettner E."/>
            <person name="Kellner H."/>
        </authorList>
    </citation>
    <scope>NUCLEOTIDE SEQUENCE [LARGE SCALE GENOMIC DNA]</scope>
    <source>
        <strain evidence="17 18">DSM 105465</strain>
    </source>
</reference>
<evidence type="ECO:0000313" key="17">
    <source>
        <dbReference type="EMBL" id="TFY67189.1"/>
    </source>
</evidence>
<dbReference type="GO" id="GO:0046872">
    <property type="term" value="F:metal ion binding"/>
    <property type="evidence" value="ECO:0007669"/>
    <property type="project" value="UniProtKB-KW"/>
</dbReference>
<keyword evidence="18" id="KW-1185">Reference proteome</keyword>
<dbReference type="STRING" id="205917.A0A4Y9Z1C8"/>
<organism evidence="17 18">
    <name type="scientific">Dentipellis fragilis</name>
    <dbReference type="NCBI Taxonomy" id="205917"/>
    <lineage>
        <taxon>Eukaryota</taxon>
        <taxon>Fungi</taxon>
        <taxon>Dikarya</taxon>
        <taxon>Basidiomycota</taxon>
        <taxon>Agaricomycotina</taxon>
        <taxon>Agaricomycetes</taxon>
        <taxon>Russulales</taxon>
        <taxon>Hericiaceae</taxon>
        <taxon>Dentipellis</taxon>
    </lineage>
</organism>
<evidence type="ECO:0000256" key="10">
    <source>
        <dbReference type="ARBA" id="ARBA00023204"/>
    </source>
</evidence>
<evidence type="ECO:0000256" key="5">
    <source>
        <dbReference type="ARBA" id="ARBA00022723"/>
    </source>
</evidence>
<dbReference type="GO" id="GO:0005634">
    <property type="term" value="C:nucleus"/>
    <property type="evidence" value="ECO:0007669"/>
    <property type="project" value="UniProtKB-SubCell"/>
</dbReference>
<dbReference type="PROSITE" id="PS00841">
    <property type="entry name" value="XPG_1"/>
    <property type="match status" value="1"/>
</dbReference>
<dbReference type="GO" id="GO:0006289">
    <property type="term" value="P:nucleotide-excision repair"/>
    <property type="evidence" value="ECO:0007669"/>
    <property type="project" value="InterPro"/>
</dbReference>
<comment type="cofactor">
    <cofactor evidence="1">
        <name>Mg(2+)</name>
        <dbReference type="ChEBI" id="CHEBI:18420"/>
    </cofactor>
</comment>
<dbReference type="InterPro" id="IPR029060">
    <property type="entry name" value="PIN-like_dom_sf"/>
</dbReference>
<dbReference type="PRINTS" id="PR00853">
    <property type="entry name" value="XPGRADSUPER"/>
</dbReference>
<evidence type="ECO:0000256" key="6">
    <source>
        <dbReference type="ARBA" id="ARBA00022759"/>
    </source>
</evidence>
<dbReference type="Pfam" id="PF00752">
    <property type="entry name" value="XPG_N"/>
    <property type="match status" value="1"/>
</dbReference>
<feature type="compositionally biased region" description="Basic residues" evidence="14">
    <location>
        <begin position="397"/>
        <end position="417"/>
    </location>
</feature>
<dbReference type="InterPro" id="IPR036279">
    <property type="entry name" value="5-3_exonuclease_C_sf"/>
</dbReference>
<keyword evidence="8" id="KW-0378">Hydrolase</keyword>
<evidence type="ECO:0000256" key="1">
    <source>
        <dbReference type="ARBA" id="ARBA00001946"/>
    </source>
</evidence>
<dbReference type="SMART" id="SM00485">
    <property type="entry name" value="XPGN"/>
    <property type="match status" value="1"/>
</dbReference>
<dbReference type="PRINTS" id="PR00066">
    <property type="entry name" value="XRODRMPGMNTG"/>
</dbReference>
<evidence type="ECO:0000256" key="7">
    <source>
        <dbReference type="ARBA" id="ARBA00022763"/>
    </source>
</evidence>